<dbReference type="InterPro" id="IPR036056">
    <property type="entry name" value="Fibrinogen-like_C"/>
</dbReference>
<feature type="signal peptide" evidence="5">
    <location>
        <begin position="1"/>
        <end position="19"/>
    </location>
</feature>
<dbReference type="PANTHER" id="PTHR16146:SF46">
    <property type="entry name" value="INTELECTIN-1A-RELATED"/>
    <property type="match status" value="1"/>
</dbReference>
<evidence type="ECO:0000256" key="1">
    <source>
        <dbReference type="ARBA" id="ARBA00022723"/>
    </source>
</evidence>
<keyword evidence="1" id="KW-0479">Metal-binding</keyword>
<proteinExistence type="evidence at transcript level"/>
<feature type="domain" description="Fibrinogen C-terminal" evidence="6">
    <location>
        <begin position="43"/>
        <end position="93"/>
    </location>
</feature>
<dbReference type="AlphaFoldDB" id="E2IPC1"/>
<keyword evidence="3" id="KW-0106">Calcium</keyword>
<accession>E2IPC1</accession>
<dbReference type="PROSITE" id="PS51406">
    <property type="entry name" value="FIBRINOGEN_C_2"/>
    <property type="match status" value="1"/>
</dbReference>
<dbReference type="PANTHER" id="PTHR16146">
    <property type="entry name" value="INTELECTIN"/>
    <property type="match status" value="1"/>
</dbReference>
<dbReference type="GO" id="GO:0070492">
    <property type="term" value="F:oligosaccharide binding"/>
    <property type="evidence" value="ECO:0007669"/>
    <property type="project" value="TreeGrafter"/>
</dbReference>
<dbReference type="SMR" id="E2IPC1"/>
<dbReference type="EMBL" id="HM581649">
    <property type="protein sequence ID" value="ADK27720.1"/>
    <property type="molecule type" value="mRNA"/>
</dbReference>
<evidence type="ECO:0000256" key="2">
    <source>
        <dbReference type="ARBA" id="ARBA00022734"/>
    </source>
</evidence>
<evidence type="ECO:0000313" key="7">
    <source>
        <dbReference type="EMBL" id="ADK27720.1"/>
    </source>
</evidence>
<sequence length="314" mass="34865">MLRCVFFLMCLLHLKYTISVAVTVKPIVINGTYINPELGKYHARLRSLTRSCLEIKEKHGGTQDGMYMLTTESGTYYQAFCDMTTAGGGWTLVASVHENNIKGKCSVGDRWSSQQGNDLNLPEGEGTWANTATFGRAESSTSYDYKNPGYYDISAQDVSVWHIPNDEQLRNWTSSAILRYHTESRFLREHGGNLYHLFKKYRVRFGAGECKSDTGAVSPVVYDTGDKDSTAKLYGPSAGKDFESGFVTFRVFNSDRAAMAMCSGVKPTECNPQHYCIGGGYFPQGQQCGDFTGLDLTGTASKQLIESSVLLFYR</sequence>
<evidence type="ECO:0000256" key="3">
    <source>
        <dbReference type="ARBA" id="ARBA00022837"/>
    </source>
</evidence>
<keyword evidence="5" id="KW-0732">Signal</keyword>
<dbReference type="GO" id="GO:0046872">
    <property type="term" value="F:metal ion binding"/>
    <property type="evidence" value="ECO:0007669"/>
    <property type="project" value="UniProtKB-KW"/>
</dbReference>
<dbReference type="InterPro" id="IPR014716">
    <property type="entry name" value="Fibrinogen_a/b/g_C_1"/>
</dbReference>
<organism evidence="7">
    <name type="scientific">Hypophthalmichthys molitrix</name>
    <name type="common">Silver carp</name>
    <name type="synonym">Leuciscus molitrix</name>
    <dbReference type="NCBI Taxonomy" id="13095"/>
    <lineage>
        <taxon>Eukaryota</taxon>
        <taxon>Metazoa</taxon>
        <taxon>Chordata</taxon>
        <taxon>Craniata</taxon>
        <taxon>Vertebrata</taxon>
        <taxon>Euteleostomi</taxon>
        <taxon>Actinopterygii</taxon>
        <taxon>Neopterygii</taxon>
        <taxon>Teleostei</taxon>
        <taxon>Ostariophysi</taxon>
        <taxon>Cypriniformes</taxon>
        <taxon>Xenocyprididae</taxon>
        <taxon>Xenocypridinae</taxon>
        <taxon>Hypophthalmichthys</taxon>
    </lineage>
</organism>
<feature type="chain" id="PRO_5003159518" evidence="5">
    <location>
        <begin position="20"/>
        <end position="314"/>
    </location>
</feature>
<dbReference type="GO" id="GO:0005615">
    <property type="term" value="C:extracellular space"/>
    <property type="evidence" value="ECO:0007669"/>
    <property type="project" value="TreeGrafter"/>
</dbReference>
<keyword evidence="4" id="KW-1015">Disulfide bond</keyword>
<name>E2IPC1_HYPMO</name>
<evidence type="ECO:0000259" key="6">
    <source>
        <dbReference type="PROSITE" id="PS51406"/>
    </source>
</evidence>
<dbReference type="InterPro" id="IPR002181">
    <property type="entry name" value="Fibrinogen_a/b/g_C_dom"/>
</dbReference>
<dbReference type="NCBIfam" id="NF040941">
    <property type="entry name" value="GGGWT_bact"/>
    <property type="match status" value="1"/>
</dbReference>
<reference evidence="7" key="1">
    <citation type="submission" date="2010-06" db="EMBL/GenBank/DDBJ databases">
        <title>Molecular characterization and expression of intelectin gene in silver carp and big head.</title>
        <authorList>
            <person name="Zhang Z.W."/>
            <person name="Li Z."/>
            <person name="Liang H.W."/>
            <person name="Li L."/>
            <person name="Zou G.W."/>
        </authorList>
    </citation>
    <scope>NUCLEOTIDE SEQUENCE</scope>
</reference>
<dbReference type="SUPFAM" id="SSF56496">
    <property type="entry name" value="Fibrinogen C-terminal domain-like"/>
    <property type="match status" value="1"/>
</dbReference>
<keyword evidence="2" id="KW-0430">Lectin</keyword>
<dbReference type="Pfam" id="PF00147">
    <property type="entry name" value="Fibrinogen_C"/>
    <property type="match status" value="1"/>
</dbReference>
<evidence type="ECO:0000256" key="5">
    <source>
        <dbReference type="SAM" id="SignalP"/>
    </source>
</evidence>
<protein>
    <submittedName>
        <fullName evidence="7">Intelectin</fullName>
    </submittedName>
</protein>
<evidence type="ECO:0000256" key="4">
    <source>
        <dbReference type="ARBA" id="ARBA00023157"/>
    </source>
</evidence>
<dbReference type="Gene3D" id="3.90.215.10">
    <property type="entry name" value="Gamma Fibrinogen, chain A, domain 1"/>
    <property type="match status" value="1"/>
</dbReference>